<evidence type="ECO:0000259" key="1">
    <source>
        <dbReference type="Pfam" id="PF13847"/>
    </source>
</evidence>
<accession>A0A399SSX0</accession>
<dbReference type="CDD" id="cd02440">
    <property type="entry name" value="AdoMet_MTases"/>
    <property type="match status" value="1"/>
</dbReference>
<comment type="caution">
    <text evidence="2">The sequence shown here is derived from an EMBL/GenBank/DDBJ whole genome shotgun (WGS) entry which is preliminary data.</text>
</comment>
<dbReference type="EMBL" id="QWGR01000022">
    <property type="protein sequence ID" value="RIJ45602.1"/>
    <property type="molecule type" value="Genomic_DNA"/>
</dbReference>
<evidence type="ECO:0000313" key="2">
    <source>
        <dbReference type="EMBL" id="RIJ45602.1"/>
    </source>
</evidence>
<dbReference type="Gene3D" id="3.40.50.150">
    <property type="entry name" value="Vaccinia Virus protein VP39"/>
    <property type="match status" value="1"/>
</dbReference>
<name>A0A399SSX0_9BACT</name>
<dbReference type="InterPro" id="IPR025714">
    <property type="entry name" value="Methyltranfer_dom"/>
</dbReference>
<dbReference type="Proteomes" id="UP000265926">
    <property type="component" value="Unassembled WGS sequence"/>
</dbReference>
<dbReference type="PANTHER" id="PTHR43861">
    <property type="entry name" value="TRANS-ACONITATE 2-METHYLTRANSFERASE-RELATED"/>
    <property type="match status" value="1"/>
</dbReference>
<dbReference type="Pfam" id="PF13847">
    <property type="entry name" value="Methyltransf_31"/>
    <property type="match status" value="1"/>
</dbReference>
<reference evidence="2 3" key="1">
    <citation type="submission" date="2018-08" db="EMBL/GenBank/DDBJ databases">
        <title>Pallidiluteibacterium maritimus gen. nov., sp. nov., isolated from coastal sediment.</title>
        <authorList>
            <person name="Zhou L.Y."/>
        </authorList>
    </citation>
    <scope>NUCLEOTIDE SEQUENCE [LARGE SCALE GENOMIC DNA]</scope>
    <source>
        <strain evidence="2 3">XSD2</strain>
    </source>
</reference>
<feature type="domain" description="Methyltransferase" evidence="1">
    <location>
        <begin position="42"/>
        <end position="149"/>
    </location>
</feature>
<dbReference type="Gene3D" id="2.20.25.110">
    <property type="entry name" value="S-adenosyl-L-methionine-dependent methyltransferases"/>
    <property type="match status" value="1"/>
</dbReference>
<dbReference type="GO" id="GO:0008168">
    <property type="term" value="F:methyltransferase activity"/>
    <property type="evidence" value="ECO:0007669"/>
    <property type="project" value="UniProtKB-KW"/>
</dbReference>
<proteinExistence type="predicted"/>
<keyword evidence="2" id="KW-0808">Transferase</keyword>
<keyword evidence="2" id="KW-0489">Methyltransferase</keyword>
<dbReference type="SUPFAM" id="SSF53335">
    <property type="entry name" value="S-adenosyl-L-methionine-dependent methyltransferases"/>
    <property type="match status" value="1"/>
</dbReference>
<dbReference type="InterPro" id="IPR029063">
    <property type="entry name" value="SAM-dependent_MTases_sf"/>
</dbReference>
<dbReference type="AlphaFoldDB" id="A0A399SSX0"/>
<dbReference type="GO" id="GO:0032259">
    <property type="term" value="P:methylation"/>
    <property type="evidence" value="ECO:0007669"/>
    <property type="project" value="UniProtKB-KW"/>
</dbReference>
<sequence length="248" mass="27566">MTVLADKQNIFYTSISKYYSEIFPYNPMQLTFAEAKLGGLPGKTILDIGCATGELAYNLALGGARVTGIDLNEDLLEQARQNKVHPNLQFQKGDMLKLEADFQSAQFDAVICFGNTLVHLNSLAAVVDMLKGARTVLKPGGTLLLQILNYDHILDDEVTTLPRIETDNIVFIRNYRLDEKSDFLDFQTELVLKEKALGIRNETRLLALRSQDLLIALTEAGFSEISLYSNFKQDAFGGKHLPLVVSCS</sequence>
<gene>
    <name evidence="2" type="ORF">D1614_22185</name>
</gene>
<protein>
    <submittedName>
        <fullName evidence="2">Class I SAM-dependent methyltransferase</fullName>
    </submittedName>
</protein>
<evidence type="ECO:0000313" key="3">
    <source>
        <dbReference type="Proteomes" id="UP000265926"/>
    </source>
</evidence>
<dbReference type="PANTHER" id="PTHR43861:SF1">
    <property type="entry name" value="TRANS-ACONITATE 2-METHYLTRANSFERASE"/>
    <property type="match status" value="1"/>
</dbReference>
<organism evidence="2 3">
    <name type="scientific">Maribellus luteus</name>
    <dbReference type="NCBI Taxonomy" id="2305463"/>
    <lineage>
        <taxon>Bacteria</taxon>
        <taxon>Pseudomonadati</taxon>
        <taxon>Bacteroidota</taxon>
        <taxon>Bacteroidia</taxon>
        <taxon>Marinilabiliales</taxon>
        <taxon>Prolixibacteraceae</taxon>
        <taxon>Maribellus</taxon>
    </lineage>
</organism>
<keyword evidence="3" id="KW-1185">Reference proteome</keyword>